<accession>A0A0L0W9G4</accession>
<dbReference type="STRING" id="1503.CLPU_9c00800"/>
<reference evidence="2" key="1">
    <citation type="submission" date="2015-07" db="EMBL/GenBank/DDBJ databases">
        <title>Draft genome sequence of the purine-degrading Gottschalkia purinilyticum DSM 1384 (formerly Clostridium purinilyticum).</title>
        <authorList>
            <person name="Poehlein A."/>
            <person name="Schiel-Bengelsdorf B."/>
            <person name="Bengelsdorf F.R."/>
            <person name="Daniel R."/>
            <person name="Duerre P."/>
        </authorList>
    </citation>
    <scope>NUCLEOTIDE SEQUENCE [LARGE SCALE GENOMIC DNA]</scope>
    <source>
        <strain evidence="2">DSM 1384</strain>
    </source>
</reference>
<dbReference type="OrthoDB" id="1927784at2"/>
<sequence>MDTFHNKDMAKIKVSPEKSAFTLNYRYNKRRYISMTITVEYEVAYTLEGEYKGDYFKIT</sequence>
<evidence type="ECO:0000313" key="1">
    <source>
        <dbReference type="EMBL" id="KNF08184.1"/>
    </source>
</evidence>
<dbReference type="AlphaFoldDB" id="A0A0L0W9G4"/>
<keyword evidence="2" id="KW-1185">Reference proteome</keyword>
<dbReference type="Proteomes" id="UP000037267">
    <property type="component" value="Unassembled WGS sequence"/>
</dbReference>
<gene>
    <name evidence="1" type="ORF">CLPU_9c00800</name>
</gene>
<proteinExistence type="predicted"/>
<protein>
    <submittedName>
        <fullName evidence="1">Uncharacterized protein</fullName>
    </submittedName>
</protein>
<name>A0A0L0W9G4_GOTPU</name>
<dbReference type="EMBL" id="LGSS01000009">
    <property type="protein sequence ID" value="KNF08184.1"/>
    <property type="molecule type" value="Genomic_DNA"/>
</dbReference>
<evidence type="ECO:0000313" key="2">
    <source>
        <dbReference type="Proteomes" id="UP000037267"/>
    </source>
</evidence>
<organism evidence="1 2">
    <name type="scientific">Gottschalkia purinilytica</name>
    <name type="common">Clostridium purinilyticum</name>
    <dbReference type="NCBI Taxonomy" id="1503"/>
    <lineage>
        <taxon>Bacteria</taxon>
        <taxon>Bacillati</taxon>
        <taxon>Bacillota</taxon>
        <taxon>Tissierellia</taxon>
        <taxon>Tissierellales</taxon>
        <taxon>Gottschalkiaceae</taxon>
        <taxon>Gottschalkia</taxon>
    </lineage>
</organism>
<dbReference type="RefSeq" id="WP_050355551.1">
    <property type="nucleotide sequence ID" value="NZ_LGSS01000009.1"/>
</dbReference>
<comment type="caution">
    <text evidence="1">The sequence shown here is derived from an EMBL/GenBank/DDBJ whole genome shotgun (WGS) entry which is preliminary data.</text>
</comment>